<sequence>MYQTHIELAIKSAIFVYQHFVLVLHSSIMAVETRYYKILNVPVDANEADIRKAYRKGSLQWHPDRNLERKEEAERRFKLLAEAYEVLGDAKKRAIYDRYGEQGLKTGGRSSSKFDTGFKFSGGFQFHSPEEVFSSFFNGKDPFSNFFEDSFFSHHMDVFEEMNSSFGDSFFNSDLGSFSSFSSFDGFDSGKRSGSRARASTSTSTYIVNGKKSTVTHTTDAKGNVITTREFPNGRRQKEINGVVQIEDSHSRKSIQID</sequence>
<keyword evidence="3" id="KW-1185">Reference proteome</keyword>
<dbReference type="PROSITE" id="PS50076">
    <property type="entry name" value="DNAJ_2"/>
    <property type="match status" value="1"/>
</dbReference>
<dbReference type="SMART" id="SM00271">
    <property type="entry name" value="DnaJ"/>
    <property type="match status" value="1"/>
</dbReference>
<dbReference type="PRINTS" id="PR00625">
    <property type="entry name" value="JDOMAIN"/>
</dbReference>
<evidence type="ECO:0000313" key="2">
    <source>
        <dbReference type="EMBL" id="KAK9764587.1"/>
    </source>
</evidence>
<dbReference type="Gene3D" id="1.10.287.110">
    <property type="entry name" value="DnaJ domain"/>
    <property type="match status" value="1"/>
</dbReference>
<dbReference type="PANTHER" id="PTHR45168">
    <property type="entry name" value="DNAJ HOMOLOG SUBFAMILY B MEMBER 2"/>
    <property type="match status" value="1"/>
</dbReference>
<organism evidence="2 3">
    <name type="scientific">Basidiobolus ranarum</name>
    <dbReference type="NCBI Taxonomy" id="34480"/>
    <lineage>
        <taxon>Eukaryota</taxon>
        <taxon>Fungi</taxon>
        <taxon>Fungi incertae sedis</taxon>
        <taxon>Zoopagomycota</taxon>
        <taxon>Entomophthoromycotina</taxon>
        <taxon>Basidiobolomycetes</taxon>
        <taxon>Basidiobolales</taxon>
        <taxon>Basidiobolaceae</taxon>
        <taxon>Basidiobolus</taxon>
    </lineage>
</organism>
<reference evidence="2 3" key="1">
    <citation type="submission" date="2023-04" db="EMBL/GenBank/DDBJ databases">
        <title>Genome of Basidiobolus ranarum AG-B5.</title>
        <authorList>
            <person name="Stajich J.E."/>
            <person name="Carter-House D."/>
            <person name="Gryganskyi A."/>
        </authorList>
    </citation>
    <scope>NUCLEOTIDE SEQUENCE [LARGE SCALE GENOMIC DNA]</scope>
    <source>
        <strain evidence="2 3">AG-B5</strain>
    </source>
</reference>
<dbReference type="Pfam" id="PF00226">
    <property type="entry name" value="DnaJ"/>
    <property type="match status" value="1"/>
</dbReference>
<dbReference type="Proteomes" id="UP001479436">
    <property type="component" value="Unassembled WGS sequence"/>
</dbReference>
<evidence type="ECO:0000313" key="3">
    <source>
        <dbReference type="Proteomes" id="UP001479436"/>
    </source>
</evidence>
<name>A0ABR2WSU8_9FUNG</name>
<protein>
    <recommendedName>
        <fullName evidence="1">J domain-containing protein</fullName>
    </recommendedName>
</protein>
<dbReference type="EMBL" id="JASJQH010000400">
    <property type="protein sequence ID" value="KAK9764587.1"/>
    <property type="molecule type" value="Genomic_DNA"/>
</dbReference>
<comment type="caution">
    <text evidence="2">The sequence shown here is derived from an EMBL/GenBank/DDBJ whole genome shotgun (WGS) entry which is preliminary data.</text>
</comment>
<feature type="domain" description="J" evidence="1">
    <location>
        <begin position="34"/>
        <end position="100"/>
    </location>
</feature>
<dbReference type="PANTHER" id="PTHR45168:SF3">
    <property type="entry name" value="DNAJ HEAT SHOCK PROTEIN FAMILY (HSP40) MEMBER B2"/>
    <property type="match status" value="1"/>
</dbReference>
<dbReference type="SUPFAM" id="SSF46565">
    <property type="entry name" value="Chaperone J-domain"/>
    <property type="match status" value="1"/>
</dbReference>
<dbReference type="PROSITE" id="PS00636">
    <property type="entry name" value="DNAJ_1"/>
    <property type="match status" value="1"/>
</dbReference>
<evidence type="ECO:0000259" key="1">
    <source>
        <dbReference type="PROSITE" id="PS50076"/>
    </source>
</evidence>
<dbReference type="InterPro" id="IPR018253">
    <property type="entry name" value="DnaJ_domain_CS"/>
</dbReference>
<gene>
    <name evidence="2" type="ORF">K7432_007768</name>
</gene>
<dbReference type="InterPro" id="IPR001623">
    <property type="entry name" value="DnaJ_domain"/>
</dbReference>
<dbReference type="InterPro" id="IPR036869">
    <property type="entry name" value="J_dom_sf"/>
</dbReference>
<proteinExistence type="predicted"/>
<dbReference type="CDD" id="cd06257">
    <property type="entry name" value="DnaJ"/>
    <property type="match status" value="1"/>
</dbReference>
<dbReference type="InterPro" id="IPR043183">
    <property type="entry name" value="DNJB2/6-like"/>
</dbReference>
<accession>A0ABR2WSU8</accession>